<evidence type="ECO:0000256" key="1">
    <source>
        <dbReference type="SAM" id="MobiDB-lite"/>
    </source>
</evidence>
<evidence type="ECO:0000313" key="3">
    <source>
        <dbReference type="Proteomes" id="UP001549921"/>
    </source>
</evidence>
<reference evidence="2 3" key="1">
    <citation type="submission" date="2024-06" db="EMBL/GenBank/DDBJ databases">
        <title>A chromosome-level genome assembly of beet webworm, Loxostege sticticalis.</title>
        <authorList>
            <person name="Zhang Y."/>
        </authorList>
    </citation>
    <scope>NUCLEOTIDE SEQUENCE [LARGE SCALE GENOMIC DNA]</scope>
    <source>
        <strain evidence="2">AQ028</strain>
        <tissue evidence="2">Male pupae</tissue>
    </source>
</reference>
<dbReference type="AlphaFoldDB" id="A0ABD0TIQ8"/>
<dbReference type="Proteomes" id="UP001549921">
    <property type="component" value="Unassembled WGS sequence"/>
</dbReference>
<gene>
    <name evidence="2" type="ORF">ABMA28_013555</name>
</gene>
<comment type="caution">
    <text evidence="2">The sequence shown here is derived from an EMBL/GenBank/DDBJ whole genome shotgun (WGS) entry which is preliminary data.</text>
</comment>
<feature type="region of interest" description="Disordered" evidence="1">
    <location>
        <begin position="273"/>
        <end position="293"/>
    </location>
</feature>
<name>A0ABD0TIQ8_LOXSC</name>
<feature type="region of interest" description="Disordered" evidence="1">
    <location>
        <begin position="31"/>
        <end position="53"/>
    </location>
</feature>
<sequence>MKDFEIFEQQFIELLGEFQSITTSESRLREAVRSESTRAEAAEAARESAERAAAEARSSATAAAASATQAAAALAKAQDEFTGIKMQLELVERQRTLLEERCTEMTTQVGCLERELQQLRPLQNLHASLQRQYLELQDRIHAATEDARKESSRLEAELRRVERCASGGSEIRERARLAAAAHARDRKLAAAELQHTTRELRNANAEIARLGALVAELQLRVAHGTESKLWNNESETVAELRAALDAERAGSSRLEIALASALSDNAALAASLHANDNSPTKTQRDPTPPVGTATNICPIDSFLAE</sequence>
<organism evidence="2 3">
    <name type="scientific">Loxostege sticticalis</name>
    <name type="common">Beet webworm moth</name>
    <dbReference type="NCBI Taxonomy" id="481309"/>
    <lineage>
        <taxon>Eukaryota</taxon>
        <taxon>Metazoa</taxon>
        <taxon>Ecdysozoa</taxon>
        <taxon>Arthropoda</taxon>
        <taxon>Hexapoda</taxon>
        <taxon>Insecta</taxon>
        <taxon>Pterygota</taxon>
        <taxon>Neoptera</taxon>
        <taxon>Endopterygota</taxon>
        <taxon>Lepidoptera</taxon>
        <taxon>Glossata</taxon>
        <taxon>Ditrysia</taxon>
        <taxon>Pyraloidea</taxon>
        <taxon>Crambidae</taxon>
        <taxon>Pyraustinae</taxon>
        <taxon>Loxostege</taxon>
    </lineage>
</organism>
<proteinExistence type="predicted"/>
<evidence type="ECO:0000313" key="2">
    <source>
        <dbReference type="EMBL" id="KAL0849222.1"/>
    </source>
</evidence>
<protein>
    <submittedName>
        <fullName evidence="2">Uncharacterized protein</fullName>
    </submittedName>
</protein>
<accession>A0ABD0TIQ8</accession>
<dbReference type="EMBL" id="JBEDNZ010000004">
    <property type="protein sequence ID" value="KAL0849222.1"/>
    <property type="molecule type" value="Genomic_DNA"/>
</dbReference>